<feature type="domain" description="Integrase catalytic" evidence="1">
    <location>
        <begin position="119"/>
        <end position="284"/>
    </location>
</feature>
<protein>
    <submittedName>
        <fullName evidence="2">IS3 family transposase</fullName>
    </submittedName>
</protein>
<dbReference type="PANTHER" id="PTHR46889">
    <property type="entry name" value="TRANSPOSASE INSF FOR INSERTION SEQUENCE IS3B-RELATED"/>
    <property type="match status" value="1"/>
</dbReference>
<dbReference type="Pfam" id="PF13333">
    <property type="entry name" value="rve_2"/>
    <property type="match status" value="1"/>
</dbReference>
<dbReference type="PROSITE" id="PS50994">
    <property type="entry name" value="INTEGRASE"/>
    <property type="match status" value="1"/>
</dbReference>
<evidence type="ECO:0000313" key="2">
    <source>
        <dbReference type="EMBL" id="KAA6436804.1"/>
    </source>
</evidence>
<keyword evidence="3" id="KW-1185">Reference proteome</keyword>
<dbReference type="OrthoDB" id="936265at2"/>
<dbReference type="Gene3D" id="3.30.420.10">
    <property type="entry name" value="Ribonuclease H-like superfamily/Ribonuclease H"/>
    <property type="match status" value="1"/>
</dbReference>
<dbReference type="Pfam" id="PF00665">
    <property type="entry name" value="rve"/>
    <property type="match status" value="1"/>
</dbReference>
<dbReference type="PANTHER" id="PTHR46889:SF4">
    <property type="entry name" value="TRANSPOSASE INSO FOR INSERTION SEQUENCE ELEMENT IS911B-RELATED"/>
    <property type="match status" value="1"/>
</dbReference>
<dbReference type="NCBIfam" id="NF033516">
    <property type="entry name" value="transpos_IS3"/>
    <property type="match status" value="1"/>
</dbReference>
<dbReference type="Pfam" id="PF13276">
    <property type="entry name" value="HTH_21"/>
    <property type="match status" value="1"/>
</dbReference>
<dbReference type="AlphaFoldDB" id="A0A5M8QP77"/>
<sequence>MIYSFSRTQKISSLCLLFEVSRTAYYRYRQGKTHNADKKYNRPKHEIRTEFIQNFKRYGSRRIKESLKQKGIKIGRRKVAEIMRKEGLRAIQPRKFIPRTTDSRHGKRVSPNLLLGQPKPNKPNQMWVSDITYMPLKGGKWAYLCVWIDLFSRQVVGWQLGDNMRESLVREPLERALLRRRVKPGMIIHSDRGGQYLSHKMKKLIKTFKLKQSMSRADDPYDNAWAESFWSRLKAELNMPKGGYESIEKLKSALFEYIDGYYNTRRLHSSLNYLNPVAFEAEYYRQTG</sequence>
<gene>
    <name evidence="2" type="ORF">FEM33_20605</name>
</gene>
<dbReference type="InterPro" id="IPR001584">
    <property type="entry name" value="Integrase_cat-core"/>
</dbReference>
<dbReference type="EMBL" id="VBSN01000065">
    <property type="protein sequence ID" value="KAA6436804.1"/>
    <property type="molecule type" value="Genomic_DNA"/>
</dbReference>
<proteinExistence type="predicted"/>
<dbReference type="InterPro" id="IPR025948">
    <property type="entry name" value="HTH-like_dom"/>
</dbReference>
<name>A0A5M8QP77_9BACT</name>
<dbReference type="InterPro" id="IPR050900">
    <property type="entry name" value="Transposase_IS3/IS150/IS904"/>
</dbReference>
<evidence type="ECO:0000313" key="3">
    <source>
        <dbReference type="Proteomes" id="UP000323994"/>
    </source>
</evidence>
<dbReference type="Proteomes" id="UP000323994">
    <property type="component" value="Unassembled WGS sequence"/>
</dbReference>
<dbReference type="SUPFAM" id="SSF53098">
    <property type="entry name" value="Ribonuclease H-like"/>
    <property type="match status" value="1"/>
</dbReference>
<dbReference type="GO" id="GO:0015074">
    <property type="term" value="P:DNA integration"/>
    <property type="evidence" value="ECO:0007669"/>
    <property type="project" value="InterPro"/>
</dbReference>
<dbReference type="InterPro" id="IPR036397">
    <property type="entry name" value="RNaseH_sf"/>
</dbReference>
<accession>A0A5M8QP77</accession>
<evidence type="ECO:0000259" key="1">
    <source>
        <dbReference type="PROSITE" id="PS50994"/>
    </source>
</evidence>
<dbReference type="InterPro" id="IPR012337">
    <property type="entry name" value="RNaseH-like_sf"/>
</dbReference>
<reference evidence="2 3" key="1">
    <citation type="submission" date="2019-05" db="EMBL/GenBank/DDBJ databases">
        <authorList>
            <person name="Qu J.-H."/>
        </authorList>
    </citation>
    <scope>NUCLEOTIDE SEQUENCE [LARGE SCALE GENOMIC DNA]</scope>
    <source>
        <strain evidence="2 3">NS28</strain>
    </source>
</reference>
<comment type="caution">
    <text evidence="2">The sequence shown here is derived from an EMBL/GenBank/DDBJ whole genome shotgun (WGS) entry which is preliminary data.</text>
</comment>
<dbReference type="InterPro" id="IPR048020">
    <property type="entry name" value="Transpos_IS3"/>
</dbReference>
<organism evidence="2 3">
    <name type="scientific">Dyadobacter flavalbus</name>
    <dbReference type="NCBI Taxonomy" id="2579942"/>
    <lineage>
        <taxon>Bacteria</taxon>
        <taxon>Pseudomonadati</taxon>
        <taxon>Bacteroidota</taxon>
        <taxon>Cytophagia</taxon>
        <taxon>Cytophagales</taxon>
        <taxon>Spirosomataceae</taxon>
        <taxon>Dyadobacter</taxon>
    </lineage>
</organism>
<dbReference type="GO" id="GO:0003676">
    <property type="term" value="F:nucleic acid binding"/>
    <property type="evidence" value="ECO:0007669"/>
    <property type="project" value="InterPro"/>
</dbReference>